<protein>
    <submittedName>
        <fullName evidence="2">3',5'-cyclic adenosine monophosphate phosphodiesterase CpdA</fullName>
        <ecNumber evidence="2">3.1.4.17</ecNumber>
    </submittedName>
</protein>
<proteinExistence type="predicted"/>
<reference evidence="2" key="1">
    <citation type="submission" date="2019-11" db="EMBL/GenBank/DDBJ databases">
        <authorList>
            <person name="Feng L."/>
        </authorList>
    </citation>
    <scope>NUCLEOTIDE SEQUENCE</scope>
    <source>
        <strain evidence="2">PclaraLFYP37</strain>
    </source>
</reference>
<evidence type="ECO:0000259" key="1">
    <source>
        <dbReference type="Pfam" id="PF00149"/>
    </source>
</evidence>
<name>A0A6N3G719_9BACT</name>
<dbReference type="EC" id="3.1.4.17" evidence="2"/>
<dbReference type="PROSITE" id="PS51257">
    <property type="entry name" value="PROKAR_LIPOPROTEIN"/>
    <property type="match status" value="1"/>
</dbReference>
<dbReference type="SUPFAM" id="SSF56300">
    <property type="entry name" value="Metallo-dependent phosphatases"/>
    <property type="match status" value="1"/>
</dbReference>
<dbReference type="EMBL" id="CACRUT010000023">
    <property type="protein sequence ID" value="VYU60005.1"/>
    <property type="molecule type" value="Genomic_DNA"/>
</dbReference>
<accession>A0A6N3G719</accession>
<evidence type="ECO:0000313" key="2">
    <source>
        <dbReference type="EMBL" id="VYU60005.1"/>
    </source>
</evidence>
<sequence length="270" mass="31218">MSRIYNSVVGLLCGMGILSSCEIIEYHPYDTRIEGETGLTEKNIRLIEDKMRGRREFRFAMISDTQRRYDETKEVVNIINNRGDIDFVLHGGDVADFGETKEFLWARDFLNKLRVPYVCLLGNHDCLGTGFDVYLKVFGEDNFAFTVGNVRFICLNTNALEYDYSHPVPDFNFMEDELRNMSAGIEKTIVAMHVPPGDGEFNNNVGRAFEHYVTSFPHVQFCLFGHIHRWAEEEFFEDGVVYYGCTTVGKRGYYVITIKEEGYEIERCDF</sequence>
<organism evidence="2">
    <name type="scientific">Paraprevotella clara</name>
    <dbReference type="NCBI Taxonomy" id="454154"/>
    <lineage>
        <taxon>Bacteria</taxon>
        <taxon>Pseudomonadati</taxon>
        <taxon>Bacteroidota</taxon>
        <taxon>Bacteroidia</taxon>
        <taxon>Bacteroidales</taxon>
        <taxon>Prevotellaceae</taxon>
        <taxon>Paraprevotella</taxon>
    </lineage>
</organism>
<dbReference type="Pfam" id="PF00149">
    <property type="entry name" value="Metallophos"/>
    <property type="match status" value="1"/>
</dbReference>
<dbReference type="InterPro" id="IPR029052">
    <property type="entry name" value="Metallo-depent_PP-like"/>
</dbReference>
<dbReference type="InterPro" id="IPR051918">
    <property type="entry name" value="STPP_CPPED1"/>
</dbReference>
<dbReference type="AlphaFoldDB" id="A0A6N3G719"/>
<dbReference type="RefSeq" id="WP_412441907.1">
    <property type="nucleotide sequence ID" value="NZ_CACRUT010000023.1"/>
</dbReference>
<dbReference type="Gene3D" id="3.60.21.10">
    <property type="match status" value="1"/>
</dbReference>
<dbReference type="PANTHER" id="PTHR43143:SF1">
    <property type="entry name" value="SERINE_THREONINE-PROTEIN PHOSPHATASE CPPED1"/>
    <property type="match status" value="1"/>
</dbReference>
<keyword evidence="2" id="KW-0378">Hydrolase</keyword>
<feature type="domain" description="Calcineurin-like phosphoesterase" evidence="1">
    <location>
        <begin position="57"/>
        <end position="229"/>
    </location>
</feature>
<dbReference type="GO" id="GO:0004114">
    <property type="term" value="F:3',5'-cyclic-nucleotide phosphodiesterase activity"/>
    <property type="evidence" value="ECO:0007669"/>
    <property type="project" value="UniProtKB-EC"/>
</dbReference>
<gene>
    <name evidence="2" type="primary">cpdA</name>
    <name evidence="2" type="ORF">PCLFYP37_00422</name>
</gene>
<dbReference type="PANTHER" id="PTHR43143">
    <property type="entry name" value="METALLOPHOSPHOESTERASE, CALCINEURIN SUPERFAMILY"/>
    <property type="match status" value="1"/>
</dbReference>
<dbReference type="InterPro" id="IPR004843">
    <property type="entry name" value="Calcineurin-like_PHP"/>
</dbReference>